<dbReference type="SMART" id="SM00054">
    <property type="entry name" value="EFh"/>
    <property type="match status" value="3"/>
</dbReference>
<dbReference type="AlphaFoldDB" id="A0A1Q9CTP5"/>
<keyword evidence="5" id="KW-0106">Calcium</keyword>
<feature type="domain" description="EF-hand" evidence="8">
    <location>
        <begin position="284"/>
        <end position="319"/>
    </location>
</feature>
<evidence type="ECO:0000256" key="7">
    <source>
        <dbReference type="SAM" id="Phobius"/>
    </source>
</evidence>
<evidence type="ECO:0000256" key="5">
    <source>
        <dbReference type="ARBA" id="ARBA00022837"/>
    </source>
</evidence>
<evidence type="ECO:0000256" key="2">
    <source>
        <dbReference type="ARBA" id="ARBA00020786"/>
    </source>
</evidence>
<name>A0A1Q9CTP5_SYMMI</name>
<dbReference type="GO" id="GO:0016460">
    <property type="term" value="C:myosin II complex"/>
    <property type="evidence" value="ECO:0007669"/>
    <property type="project" value="TreeGrafter"/>
</dbReference>
<evidence type="ECO:0000256" key="3">
    <source>
        <dbReference type="ARBA" id="ARBA00022723"/>
    </source>
</evidence>
<dbReference type="FunFam" id="1.10.238.10:FF:000178">
    <property type="entry name" value="Calmodulin-2 A"/>
    <property type="match status" value="1"/>
</dbReference>
<keyword evidence="10" id="KW-1185">Reference proteome</keyword>
<reference evidence="9 10" key="1">
    <citation type="submission" date="2016-02" db="EMBL/GenBank/DDBJ databases">
        <title>Genome analysis of coral dinoflagellate symbionts highlights evolutionary adaptations to a symbiotic lifestyle.</title>
        <authorList>
            <person name="Aranda M."/>
            <person name="Li Y."/>
            <person name="Liew Y.J."/>
            <person name="Baumgarten S."/>
            <person name="Simakov O."/>
            <person name="Wilson M."/>
            <person name="Piel J."/>
            <person name="Ashoor H."/>
            <person name="Bougouffa S."/>
            <person name="Bajic V.B."/>
            <person name="Ryu T."/>
            <person name="Ravasi T."/>
            <person name="Bayer T."/>
            <person name="Micklem G."/>
            <person name="Kim H."/>
            <person name="Bhak J."/>
            <person name="Lajeunesse T.C."/>
            <person name="Voolstra C.R."/>
        </authorList>
    </citation>
    <scope>NUCLEOTIDE SEQUENCE [LARGE SCALE GENOMIC DNA]</scope>
    <source>
        <strain evidence="9 10">CCMP2467</strain>
    </source>
</reference>
<dbReference type="InterPro" id="IPR018247">
    <property type="entry name" value="EF_Hand_1_Ca_BS"/>
</dbReference>
<evidence type="ECO:0000313" key="10">
    <source>
        <dbReference type="Proteomes" id="UP000186817"/>
    </source>
</evidence>
<dbReference type="GO" id="GO:0005509">
    <property type="term" value="F:calcium ion binding"/>
    <property type="evidence" value="ECO:0007669"/>
    <property type="project" value="InterPro"/>
</dbReference>
<keyword evidence="3" id="KW-0479">Metal-binding</keyword>
<feature type="domain" description="EF-hand" evidence="8">
    <location>
        <begin position="432"/>
        <end position="467"/>
    </location>
</feature>
<keyword evidence="7" id="KW-1133">Transmembrane helix</keyword>
<gene>
    <name evidence="9" type="primary">CML12</name>
    <name evidence="9" type="ORF">AK812_SmicGene32597</name>
</gene>
<dbReference type="Proteomes" id="UP000186817">
    <property type="component" value="Unassembled WGS sequence"/>
</dbReference>
<keyword evidence="7" id="KW-0472">Membrane</keyword>
<dbReference type="PANTHER" id="PTHR23048:SF0">
    <property type="entry name" value="CALMODULIN LIKE 3"/>
    <property type="match status" value="1"/>
</dbReference>
<dbReference type="Pfam" id="PF13499">
    <property type="entry name" value="EF-hand_7"/>
    <property type="match status" value="1"/>
</dbReference>
<dbReference type="Pfam" id="PF13833">
    <property type="entry name" value="EF-hand_8"/>
    <property type="match status" value="1"/>
</dbReference>
<accession>A0A1Q9CTP5</accession>
<feature type="domain" description="EF-hand" evidence="8">
    <location>
        <begin position="320"/>
        <end position="355"/>
    </location>
</feature>
<feature type="transmembrane region" description="Helical" evidence="7">
    <location>
        <begin position="190"/>
        <end position="209"/>
    </location>
</feature>
<dbReference type="OrthoDB" id="26525at2759"/>
<keyword evidence="4" id="KW-0677">Repeat</keyword>
<evidence type="ECO:0000256" key="6">
    <source>
        <dbReference type="ARBA" id="ARBA00022990"/>
    </source>
</evidence>
<keyword evidence="7" id="KW-0812">Transmembrane</keyword>
<dbReference type="SUPFAM" id="SSF47473">
    <property type="entry name" value="EF-hand"/>
    <property type="match status" value="1"/>
</dbReference>
<evidence type="ECO:0000256" key="1">
    <source>
        <dbReference type="ARBA" id="ARBA00005253"/>
    </source>
</evidence>
<evidence type="ECO:0000259" key="8">
    <source>
        <dbReference type="PROSITE" id="PS50222"/>
    </source>
</evidence>
<dbReference type="InterPro" id="IPR002048">
    <property type="entry name" value="EF_hand_dom"/>
</dbReference>
<dbReference type="PROSITE" id="PS00018">
    <property type="entry name" value="EF_HAND_1"/>
    <property type="match status" value="3"/>
</dbReference>
<feature type="transmembrane region" description="Helical" evidence="7">
    <location>
        <begin position="158"/>
        <end position="178"/>
    </location>
</feature>
<organism evidence="9 10">
    <name type="scientific">Symbiodinium microadriaticum</name>
    <name type="common">Dinoflagellate</name>
    <name type="synonym">Zooxanthella microadriatica</name>
    <dbReference type="NCBI Taxonomy" id="2951"/>
    <lineage>
        <taxon>Eukaryota</taxon>
        <taxon>Sar</taxon>
        <taxon>Alveolata</taxon>
        <taxon>Dinophyceae</taxon>
        <taxon>Suessiales</taxon>
        <taxon>Symbiodiniaceae</taxon>
        <taxon>Symbiodinium</taxon>
    </lineage>
</organism>
<dbReference type="PROSITE" id="PS50222">
    <property type="entry name" value="EF_HAND_2"/>
    <property type="match status" value="3"/>
</dbReference>
<dbReference type="CDD" id="cd00051">
    <property type="entry name" value="EFh"/>
    <property type="match status" value="2"/>
</dbReference>
<dbReference type="InterPro" id="IPR050230">
    <property type="entry name" value="CALM/Myosin/TropC-like"/>
</dbReference>
<dbReference type="EMBL" id="LSRX01000923">
    <property type="protein sequence ID" value="OLP86308.1"/>
    <property type="molecule type" value="Genomic_DNA"/>
</dbReference>
<evidence type="ECO:0000313" key="9">
    <source>
        <dbReference type="EMBL" id="OLP86308.1"/>
    </source>
</evidence>
<dbReference type="Gene3D" id="1.10.238.10">
    <property type="entry name" value="EF-hand"/>
    <property type="match status" value="3"/>
</dbReference>
<sequence length="556" mass="62807">MDKKSSKKLLRRMAEAVAEQNDLAREYEDLIWRRIVGLDADEPMVERLREIIAARLARREHQLRELETRLVETVASTGRSSSARTFTRSLLYGDSLRPGRLPSVNTLRNRLTPAGDEHPAFAREHPQGDLPGLLVLLAVVMILQMYLMMMWWNLSVVLVLSYILVKLHVNLFHLFYLRQLIVPPMIEEKFPLPVLVVLLWMGHAPVQVWPFTFANVVHLTFRGRCCFTVCCPKDSDTSTEQKSVLMSGFGVTVEEKPAKPVDTTPKMTSEAEELMKSVADLLKKKRLRASDLFKKIDSSGDGNVTGEELRAGLSDLGFKLSDADLQSIMCVIDKDGGGEVSVKEFDRAMRAAEKLPAKKDKKDLVQAPVKKRGITEQDKEEMRQIFCLFKQLSQARSAGLSDDNIQITDWNEQGSIGVDGLEQLLETVGLKLSPLQMDALMAEIDVDGDGEINFAELCTSMARKMQIDYEPEDVSAAFRAFARNAPDGLIRVHDLREALRTYMHAEISDSQVEELLQHYQDCFVTTPDSQWEYFKYQSYIDMMSPLADRAGPSSDV</sequence>
<comment type="caution">
    <text evidence="9">The sequence shown here is derived from an EMBL/GenBank/DDBJ whole genome shotgun (WGS) entry which is preliminary data.</text>
</comment>
<dbReference type="InterPro" id="IPR011992">
    <property type="entry name" value="EF-hand-dom_pair"/>
</dbReference>
<feature type="transmembrane region" description="Helical" evidence="7">
    <location>
        <begin position="133"/>
        <end position="152"/>
    </location>
</feature>
<dbReference type="PANTHER" id="PTHR23048">
    <property type="entry name" value="MYOSIN LIGHT CHAIN 1, 3"/>
    <property type="match status" value="1"/>
</dbReference>
<keyword evidence="6" id="KW-0007">Acetylation</keyword>
<proteinExistence type="inferred from homology"/>
<comment type="similarity">
    <text evidence="1">Belongs to the centrin family.</text>
</comment>
<protein>
    <recommendedName>
        <fullName evidence="2">Calmodulin</fullName>
    </recommendedName>
</protein>
<evidence type="ECO:0000256" key="4">
    <source>
        <dbReference type="ARBA" id="ARBA00022737"/>
    </source>
</evidence>